<reference evidence="9 10" key="1">
    <citation type="submission" date="2020-08" db="EMBL/GenBank/DDBJ databases">
        <title>Genome public.</title>
        <authorList>
            <person name="Liu C."/>
            <person name="Sun Q."/>
        </authorList>
    </citation>
    <scope>NUCLEOTIDE SEQUENCE [LARGE SCALE GENOMIC DNA]</scope>
    <source>
        <strain evidence="9 10">New-38</strain>
    </source>
</reference>
<feature type="domain" description="ABC transmembrane type-1" evidence="8">
    <location>
        <begin position="75"/>
        <end position="289"/>
    </location>
</feature>
<keyword evidence="4 7" id="KW-0812">Transmembrane</keyword>
<keyword evidence="2 7" id="KW-0813">Transport</keyword>
<evidence type="ECO:0000259" key="8">
    <source>
        <dbReference type="PROSITE" id="PS50928"/>
    </source>
</evidence>
<dbReference type="InterPro" id="IPR051393">
    <property type="entry name" value="ABC_transporter_permease"/>
</dbReference>
<feature type="transmembrane region" description="Helical" evidence="7">
    <location>
        <begin position="112"/>
        <end position="133"/>
    </location>
</feature>
<dbReference type="PANTHER" id="PTHR30193">
    <property type="entry name" value="ABC TRANSPORTER PERMEASE PROTEIN"/>
    <property type="match status" value="1"/>
</dbReference>
<dbReference type="CDD" id="cd06261">
    <property type="entry name" value="TM_PBP2"/>
    <property type="match status" value="1"/>
</dbReference>
<dbReference type="InterPro" id="IPR035906">
    <property type="entry name" value="MetI-like_sf"/>
</dbReference>
<evidence type="ECO:0000313" key="10">
    <source>
        <dbReference type="Proteomes" id="UP000660021"/>
    </source>
</evidence>
<gene>
    <name evidence="9" type="ORF">H8S34_12730</name>
</gene>
<keyword evidence="6 7" id="KW-0472">Membrane</keyword>
<protein>
    <submittedName>
        <fullName evidence="9">Sugar ABC transporter permease</fullName>
    </submittedName>
</protein>
<evidence type="ECO:0000256" key="5">
    <source>
        <dbReference type="ARBA" id="ARBA00022989"/>
    </source>
</evidence>
<proteinExistence type="inferred from homology"/>
<evidence type="ECO:0000256" key="7">
    <source>
        <dbReference type="RuleBase" id="RU363032"/>
    </source>
</evidence>
<dbReference type="SUPFAM" id="SSF161098">
    <property type="entry name" value="MetI-like"/>
    <property type="match status" value="1"/>
</dbReference>
<dbReference type="InterPro" id="IPR000515">
    <property type="entry name" value="MetI-like"/>
</dbReference>
<evidence type="ECO:0000256" key="4">
    <source>
        <dbReference type="ARBA" id="ARBA00022692"/>
    </source>
</evidence>
<sequence length="298" mass="33746">MHTKVAPQKRRVQWTPYLFLIVPMAIYLVFMIFPTLYSLFISLFQWDGLTNERTFVGLDNYLNLFQSDPVFRTAVKNNVIWAVLSEIIPICLGMALAVLLNSKKRGFGFFRSCIFFPSVLSISTIGLIWRWMYDPNFGLINGMLKAATNNTVSINWQDPPEYTIYFLIIAGSWAYSGLCMILFMAGIKSVPETTLEAALLDGANGWQRLTKVILPQMKNTINIVLTFTLINSFKVFDLIYVMTAGGPARMTNVMATWSYYTIFRYNDYGSGSAMCIVLSAILVAGSLVINKLVRMEKN</sequence>
<evidence type="ECO:0000313" key="9">
    <source>
        <dbReference type="EMBL" id="MBC5731685.1"/>
    </source>
</evidence>
<feature type="transmembrane region" description="Helical" evidence="7">
    <location>
        <begin position="79"/>
        <end position="100"/>
    </location>
</feature>
<feature type="transmembrane region" description="Helical" evidence="7">
    <location>
        <begin position="268"/>
        <end position="289"/>
    </location>
</feature>
<evidence type="ECO:0000256" key="6">
    <source>
        <dbReference type="ARBA" id="ARBA00023136"/>
    </source>
</evidence>
<feature type="transmembrane region" description="Helical" evidence="7">
    <location>
        <begin position="223"/>
        <end position="248"/>
    </location>
</feature>
<evidence type="ECO:0000256" key="1">
    <source>
        <dbReference type="ARBA" id="ARBA00004651"/>
    </source>
</evidence>
<keyword evidence="5 7" id="KW-1133">Transmembrane helix</keyword>
<keyword evidence="10" id="KW-1185">Reference proteome</keyword>
<dbReference type="Proteomes" id="UP000660021">
    <property type="component" value="Unassembled WGS sequence"/>
</dbReference>
<dbReference type="PROSITE" id="PS50928">
    <property type="entry name" value="ABC_TM1"/>
    <property type="match status" value="1"/>
</dbReference>
<name>A0ABR7HW26_9FIRM</name>
<comment type="similarity">
    <text evidence="7">Belongs to the binding-protein-dependent transport system permease family.</text>
</comment>
<feature type="transmembrane region" description="Helical" evidence="7">
    <location>
        <begin position="162"/>
        <end position="185"/>
    </location>
</feature>
<organism evidence="9 10">
    <name type="scientific">Pseudoflavonifractor hominis</name>
    <dbReference type="NCBI Taxonomy" id="2763059"/>
    <lineage>
        <taxon>Bacteria</taxon>
        <taxon>Bacillati</taxon>
        <taxon>Bacillota</taxon>
        <taxon>Clostridia</taxon>
        <taxon>Eubacteriales</taxon>
        <taxon>Oscillospiraceae</taxon>
        <taxon>Pseudoflavonifractor</taxon>
    </lineage>
</organism>
<keyword evidence="3" id="KW-1003">Cell membrane</keyword>
<comment type="caution">
    <text evidence="9">The sequence shown here is derived from an EMBL/GenBank/DDBJ whole genome shotgun (WGS) entry which is preliminary data.</text>
</comment>
<dbReference type="RefSeq" id="WP_180956772.1">
    <property type="nucleotide sequence ID" value="NZ_JACOPR010000009.1"/>
</dbReference>
<evidence type="ECO:0000256" key="2">
    <source>
        <dbReference type="ARBA" id="ARBA00022448"/>
    </source>
</evidence>
<accession>A0ABR7HW26</accession>
<dbReference type="Pfam" id="PF00528">
    <property type="entry name" value="BPD_transp_1"/>
    <property type="match status" value="1"/>
</dbReference>
<dbReference type="Gene3D" id="1.10.3720.10">
    <property type="entry name" value="MetI-like"/>
    <property type="match status" value="1"/>
</dbReference>
<evidence type="ECO:0000256" key="3">
    <source>
        <dbReference type="ARBA" id="ARBA00022475"/>
    </source>
</evidence>
<comment type="subcellular location">
    <subcellularLocation>
        <location evidence="1 7">Cell membrane</location>
        <topology evidence="1 7">Multi-pass membrane protein</topology>
    </subcellularLocation>
</comment>
<dbReference type="PANTHER" id="PTHR30193:SF37">
    <property type="entry name" value="INNER MEMBRANE ABC TRANSPORTER PERMEASE PROTEIN YCJO"/>
    <property type="match status" value="1"/>
</dbReference>
<feature type="transmembrane region" description="Helical" evidence="7">
    <location>
        <begin position="17"/>
        <end position="40"/>
    </location>
</feature>
<dbReference type="EMBL" id="JACOPR010000009">
    <property type="protein sequence ID" value="MBC5731685.1"/>
    <property type="molecule type" value="Genomic_DNA"/>
</dbReference>